<evidence type="ECO:0000313" key="2">
    <source>
        <dbReference type="EMBL" id="WTT19242.1"/>
    </source>
</evidence>
<organism evidence="2">
    <name type="scientific">Streptomyces sp. NBC_00093</name>
    <dbReference type="NCBI Taxonomy" id="2975649"/>
    <lineage>
        <taxon>Bacteria</taxon>
        <taxon>Bacillati</taxon>
        <taxon>Actinomycetota</taxon>
        <taxon>Actinomycetes</taxon>
        <taxon>Kitasatosporales</taxon>
        <taxon>Streptomycetaceae</taxon>
        <taxon>Streptomyces</taxon>
    </lineage>
</organism>
<dbReference type="Pfam" id="PF13676">
    <property type="entry name" value="TIR_2"/>
    <property type="match status" value="1"/>
</dbReference>
<feature type="domain" description="SEFIR" evidence="1">
    <location>
        <begin position="11"/>
        <end position="150"/>
    </location>
</feature>
<dbReference type="InterPro" id="IPR035897">
    <property type="entry name" value="Toll_tir_struct_dom_sf"/>
</dbReference>
<dbReference type="InterPro" id="IPR000157">
    <property type="entry name" value="TIR_dom"/>
</dbReference>
<dbReference type="SUPFAM" id="SSF52200">
    <property type="entry name" value="Toll/Interleukin receptor TIR domain"/>
    <property type="match status" value="1"/>
</dbReference>
<gene>
    <name evidence="2" type="ORF">OHA22_28800</name>
</gene>
<dbReference type="Gene3D" id="3.40.50.10140">
    <property type="entry name" value="Toll/interleukin-1 receptor homology (TIR) domain"/>
    <property type="match status" value="1"/>
</dbReference>
<protein>
    <submittedName>
        <fullName evidence="2">TIR domain-containing protein</fullName>
    </submittedName>
</protein>
<dbReference type="GO" id="GO:0007165">
    <property type="term" value="P:signal transduction"/>
    <property type="evidence" value="ECO:0007669"/>
    <property type="project" value="InterPro"/>
</dbReference>
<dbReference type="Pfam" id="PF19956">
    <property type="entry name" value="EAD2"/>
    <property type="match status" value="1"/>
</dbReference>
<accession>A0AAU2A3H2</accession>
<dbReference type="AlphaFoldDB" id="A0AAU2A3H2"/>
<reference evidence="2" key="1">
    <citation type="submission" date="2022-10" db="EMBL/GenBank/DDBJ databases">
        <title>The complete genomes of actinobacterial strains from the NBC collection.</title>
        <authorList>
            <person name="Joergensen T.S."/>
            <person name="Alvarez Arevalo M."/>
            <person name="Sterndorff E.B."/>
            <person name="Faurdal D."/>
            <person name="Vuksanovic O."/>
            <person name="Mourched A.-S."/>
            <person name="Charusanti P."/>
            <person name="Shaw S."/>
            <person name="Blin K."/>
            <person name="Weber T."/>
        </authorList>
    </citation>
    <scope>NUCLEOTIDE SEQUENCE</scope>
    <source>
        <strain evidence="2">NBC_00093</strain>
    </source>
</reference>
<sequence length="327" mass="35597">MSEAEAERPAPVRVFISYAHGNPIHADQVREFWRFLRACGIDGEFDLIADERRQDWARWMLRGIRDSRYVIVVASPEYRRRAEGDATAGEGMGVQWEARLLRSFVYEDPDAALERIIPVVLPGGSPDDLPAWLGGRTHTQYSVEEFTVAGAERLLRLLTGQLYETAPELGQVPVLPSRDQAAAQGMPAAQGAGAGRAPMVLAAPVVEPAPVPPEQPPPAAFGFPEKQALTQALLACEALHRLANRHDLLDRMGEILGRGHAFSVSESPDARTHLRALVNSISRTLARDTTLKALYLALAEIAPPDTDVGTERVRVLLVASGLVLGEG</sequence>
<dbReference type="PROSITE" id="PS51534">
    <property type="entry name" value="SEFIR"/>
    <property type="match status" value="1"/>
</dbReference>
<dbReference type="EMBL" id="CP108222">
    <property type="protein sequence ID" value="WTT19242.1"/>
    <property type="molecule type" value="Genomic_DNA"/>
</dbReference>
<name>A0AAU2A3H2_9ACTN</name>
<proteinExistence type="predicted"/>
<dbReference type="InterPro" id="IPR045431">
    <property type="entry name" value="EAD2"/>
</dbReference>
<evidence type="ECO:0000259" key="1">
    <source>
        <dbReference type="PROSITE" id="PS51534"/>
    </source>
</evidence>
<dbReference type="InterPro" id="IPR013568">
    <property type="entry name" value="SEFIR_dom"/>
</dbReference>